<dbReference type="EMBL" id="JAIRBC010000027">
    <property type="protein sequence ID" value="MCG2462243.1"/>
    <property type="molecule type" value="Genomic_DNA"/>
</dbReference>
<evidence type="ECO:0000313" key="6">
    <source>
        <dbReference type="Proteomes" id="UP001200642"/>
    </source>
</evidence>
<feature type="domain" description="Mandelate racemase/muconate lactonizing enzyme C-terminal" evidence="4">
    <location>
        <begin position="151"/>
        <end position="251"/>
    </location>
</feature>
<dbReference type="InterPro" id="IPR029017">
    <property type="entry name" value="Enolase-like_N"/>
</dbReference>
<evidence type="ECO:0000313" key="5">
    <source>
        <dbReference type="EMBL" id="MCG2462243.1"/>
    </source>
</evidence>
<evidence type="ECO:0000256" key="2">
    <source>
        <dbReference type="ARBA" id="ARBA00022723"/>
    </source>
</evidence>
<dbReference type="SUPFAM" id="SSF51604">
    <property type="entry name" value="Enolase C-terminal domain-like"/>
    <property type="match status" value="1"/>
</dbReference>
<dbReference type="AlphaFoldDB" id="A0AAE3EXT9"/>
<dbReference type="SFLD" id="SFLDS00001">
    <property type="entry name" value="Enolase"/>
    <property type="match status" value="1"/>
</dbReference>
<dbReference type="SMART" id="SM00922">
    <property type="entry name" value="MR_MLE"/>
    <property type="match status" value="1"/>
</dbReference>
<comment type="cofactor">
    <cofactor evidence="1">
        <name>Mg(2+)</name>
        <dbReference type="ChEBI" id="CHEBI:18420"/>
    </cofactor>
</comment>
<gene>
    <name evidence="5" type="ORF">K8352_15895</name>
</gene>
<dbReference type="GO" id="GO:0000287">
    <property type="term" value="F:magnesium ion binding"/>
    <property type="evidence" value="ECO:0007669"/>
    <property type="project" value="TreeGrafter"/>
</dbReference>
<dbReference type="GO" id="GO:0016854">
    <property type="term" value="F:racemase and epimerase activity"/>
    <property type="evidence" value="ECO:0007669"/>
    <property type="project" value="UniProtKB-ARBA"/>
</dbReference>
<dbReference type="GO" id="GO:0016052">
    <property type="term" value="P:carbohydrate catabolic process"/>
    <property type="evidence" value="ECO:0007669"/>
    <property type="project" value="TreeGrafter"/>
</dbReference>
<dbReference type="InterPro" id="IPR013342">
    <property type="entry name" value="Mandelate_racemase_C"/>
</dbReference>
<proteinExistence type="predicted"/>
<evidence type="ECO:0000256" key="3">
    <source>
        <dbReference type="ARBA" id="ARBA00022842"/>
    </source>
</evidence>
<dbReference type="Proteomes" id="UP001200642">
    <property type="component" value="Unassembled WGS sequence"/>
</dbReference>
<name>A0AAE3EXT9_9FLAO</name>
<dbReference type="InterPro" id="IPR046945">
    <property type="entry name" value="RHMD-like"/>
</dbReference>
<dbReference type="Pfam" id="PF13378">
    <property type="entry name" value="MR_MLE_C"/>
    <property type="match status" value="1"/>
</dbReference>
<reference evidence="5" key="1">
    <citation type="submission" date="2023-02" db="EMBL/GenBank/DDBJ databases">
        <title>Genome of Flavobacteriaceae gen. nov. sp. strain F89.</title>
        <authorList>
            <person name="Wang Y."/>
        </authorList>
    </citation>
    <scope>NUCLEOTIDE SEQUENCE</scope>
    <source>
        <strain evidence="5">F89</strain>
    </source>
</reference>
<evidence type="ECO:0000256" key="1">
    <source>
        <dbReference type="ARBA" id="ARBA00001946"/>
    </source>
</evidence>
<dbReference type="GO" id="GO:0016836">
    <property type="term" value="F:hydro-lyase activity"/>
    <property type="evidence" value="ECO:0007669"/>
    <property type="project" value="TreeGrafter"/>
</dbReference>
<keyword evidence="2" id="KW-0479">Metal-binding</keyword>
<keyword evidence="3" id="KW-0460">Magnesium</keyword>
<keyword evidence="6" id="KW-1185">Reference proteome</keyword>
<dbReference type="InterPro" id="IPR029065">
    <property type="entry name" value="Enolase_C-like"/>
</dbReference>
<protein>
    <submittedName>
        <fullName evidence="5">Mandelate racemase/muconate lactonizing enzyme family protein</fullName>
    </submittedName>
</protein>
<sequence length="385" mass="43804">MNTNTILDERFSIREIHCRILEPVVLPKPFYDATMGPFSSYQTSILTLVDDSGFEGEIEYPLSCIPLLKQYFAPVLLESKNTLYSDLYKTMFWRIRNEGFRGEAARALGYLDRIFYDIASRKASMPLHQYLGATRNWAKLYASGGSTALTESELVEECLEFKEEGYTVIKIKAGGDFGTHLNEDVKRIEKVRTALGDDIRLAVDLNQALSVSQTLDFILCIEDYNIDWLEEPIHSADIQGMQALTSKTTMCISFGESERTHHAFHQMLEAGIKHFQPVANNMISIDEFNKVCDLATKHNLMLSCGAFPNVNAQLIATQKEDAMCEYLIPYLKPLETYFIIQPAIVNGIIILPEIDGISVRFDWKKLLKENLINNTMNFKAQTKIY</sequence>
<accession>A0AAE3EXT9</accession>
<dbReference type="InterPro" id="IPR036849">
    <property type="entry name" value="Enolase-like_C_sf"/>
</dbReference>
<dbReference type="Gene3D" id="3.30.390.10">
    <property type="entry name" value="Enolase-like, N-terminal domain"/>
    <property type="match status" value="1"/>
</dbReference>
<dbReference type="Gene3D" id="3.20.20.120">
    <property type="entry name" value="Enolase-like C-terminal domain"/>
    <property type="match status" value="1"/>
</dbReference>
<organism evidence="5 6">
    <name type="scientific">Cerina litoralis</name>
    <dbReference type="NCBI Taxonomy" id="2874477"/>
    <lineage>
        <taxon>Bacteria</taxon>
        <taxon>Pseudomonadati</taxon>
        <taxon>Bacteroidota</taxon>
        <taxon>Flavobacteriia</taxon>
        <taxon>Flavobacteriales</taxon>
        <taxon>Flavobacteriaceae</taxon>
        <taxon>Cerina</taxon>
    </lineage>
</organism>
<dbReference type="RefSeq" id="WP_317903382.1">
    <property type="nucleotide sequence ID" value="NZ_JAIRBC010000027.1"/>
</dbReference>
<comment type="caution">
    <text evidence="5">The sequence shown here is derived from an EMBL/GenBank/DDBJ whole genome shotgun (WGS) entry which is preliminary data.</text>
</comment>
<dbReference type="PANTHER" id="PTHR13794">
    <property type="entry name" value="ENOLASE SUPERFAMILY, MANDELATE RACEMASE"/>
    <property type="match status" value="1"/>
</dbReference>
<dbReference type="PANTHER" id="PTHR13794:SF58">
    <property type="entry name" value="MITOCHONDRIAL ENOLASE SUPERFAMILY MEMBER 1"/>
    <property type="match status" value="1"/>
</dbReference>
<evidence type="ECO:0000259" key="4">
    <source>
        <dbReference type="SMART" id="SM00922"/>
    </source>
</evidence>
<dbReference type="CDD" id="cd03316">
    <property type="entry name" value="MR_like"/>
    <property type="match status" value="1"/>
</dbReference>
<dbReference type="SUPFAM" id="SSF54826">
    <property type="entry name" value="Enolase N-terminal domain-like"/>
    <property type="match status" value="1"/>
</dbReference>